<dbReference type="Proteomes" id="UP001153328">
    <property type="component" value="Unassembled WGS sequence"/>
</dbReference>
<name>A0A9W4H4V0_9ACTN</name>
<sequence>MRGFAATARTSRSKRLAWTSRPTPATVYAPAGSPRRPRTAARTAGSWRKRAGSMPFGARWMRSSATPHSRSRRATVADTAAVPLPSRSVARYSARVPVLSGLPSICDSPSECSVATTARTPARRAAILPYTHARYRWVCTTSKPPARITRTRRCTARRSRFPAMPKWVTAVPSALIPSATAPGFVNVTTRHSTFSGGKCRNNNRNCPSAPPTPSPVITCTTFTTCPPDRAPTAPARVRGGRSRSSPRPWGWLRCVCPCRSAVACRAVPRAPGGGCARCTGAGASWLRARFPAPLGVVAPVALVRVRA</sequence>
<reference evidence="1" key="1">
    <citation type="submission" date="2021-06" db="EMBL/GenBank/DDBJ databases">
        <authorList>
            <person name="Arsene-Ploetze F."/>
        </authorList>
    </citation>
    <scope>NUCLEOTIDE SEQUENCE</scope>
    <source>
        <strain evidence="1">SBRY1</strain>
    </source>
</reference>
<dbReference type="AlphaFoldDB" id="A0A9W4H4V0"/>
<evidence type="ECO:0000313" key="1">
    <source>
        <dbReference type="EMBL" id="CAG7650624.1"/>
    </source>
</evidence>
<organism evidence="1 2">
    <name type="scientific">Actinacidiphila bryophytorum</name>
    <dbReference type="NCBI Taxonomy" id="1436133"/>
    <lineage>
        <taxon>Bacteria</taxon>
        <taxon>Bacillati</taxon>
        <taxon>Actinomycetota</taxon>
        <taxon>Actinomycetes</taxon>
        <taxon>Kitasatosporales</taxon>
        <taxon>Streptomycetaceae</taxon>
        <taxon>Actinacidiphila</taxon>
    </lineage>
</organism>
<comment type="caution">
    <text evidence="1">The sequence shown here is derived from an EMBL/GenBank/DDBJ whole genome shotgun (WGS) entry which is preliminary data.</text>
</comment>
<dbReference type="EMBL" id="CAJVAX010000019">
    <property type="protein sequence ID" value="CAG7650624.1"/>
    <property type="molecule type" value="Genomic_DNA"/>
</dbReference>
<evidence type="ECO:0000313" key="2">
    <source>
        <dbReference type="Proteomes" id="UP001153328"/>
    </source>
</evidence>
<protein>
    <submittedName>
        <fullName evidence="1">Uncharacterized protein</fullName>
    </submittedName>
</protein>
<keyword evidence="2" id="KW-1185">Reference proteome</keyword>
<gene>
    <name evidence="1" type="ORF">SBRY_50407</name>
</gene>
<accession>A0A9W4H4V0</accession>
<proteinExistence type="predicted"/>